<dbReference type="PANTHER" id="PTHR16487:SF0">
    <property type="entry name" value="PROTEIN PHOSPHATASE 4 REGULATORY SUBUNIT 2-RELATED"/>
    <property type="match status" value="1"/>
</dbReference>
<dbReference type="GO" id="GO:0005737">
    <property type="term" value="C:cytoplasm"/>
    <property type="evidence" value="ECO:0007669"/>
    <property type="project" value="TreeGrafter"/>
</dbReference>
<protein>
    <submittedName>
        <fullName evidence="3">Uncharacterized protein</fullName>
    </submittedName>
</protein>
<feature type="compositionally biased region" description="Low complexity" evidence="2">
    <location>
        <begin position="65"/>
        <end position="75"/>
    </location>
</feature>
<sequence length="456" mass="48336">MIPTEQILHDAAKDGSIDSNEWPRVLKTVLSRLDQIVHNDFPKPTILVPEPPPPPPLAAIHARSQETSISSQESQSADKENAPPATSPSRPPVPPFSRASSTQVDGTPSSEEEPQSLPADVISFYTSICNTLSKNFSHKPPHTIQRLAELILNPKSHYKHLPPFLRALDRVVSVSSPTTIFPLPQAVLPSSISSGLLNGTAPAAPSTLGSDESLGGALLTPIPWLRTDRGPSQSELVSESTEMVDGPHGAGRIETVSVINGITTPPASPSSTTTASSATLAPDANSSTSASPSTNDSSLRDAGAITQGELLRQEQEAGVIPLSQNSPQARRNMHISADTSSNGQVIESVEGEEEHPHARGPEEIGMEDMGPQSHRSERQGLDIEAAVGRPAVRHEEHGRPGDQKTEDQMDIEATTDETENSASDIIAVDGEGKIEQETKTGESDGEMSDVVDMSTG</sequence>
<feature type="compositionally biased region" description="Basic and acidic residues" evidence="2">
    <location>
        <begin position="392"/>
        <end position="407"/>
    </location>
</feature>
<feature type="region of interest" description="Disordered" evidence="2">
    <location>
        <begin position="222"/>
        <end position="300"/>
    </location>
</feature>
<feature type="region of interest" description="Disordered" evidence="2">
    <location>
        <begin position="44"/>
        <end position="117"/>
    </location>
</feature>
<dbReference type="PANTHER" id="PTHR16487">
    <property type="entry name" value="PPP4R2-RELATED PROTEIN"/>
    <property type="match status" value="1"/>
</dbReference>
<gene>
    <name evidence="3" type="ORF">AOQ84DRAFT_338402</name>
</gene>
<comment type="similarity">
    <text evidence="1">Belongs to the PPP4R2 family.</text>
</comment>
<proteinExistence type="inferred from homology"/>
<evidence type="ECO:0000256" key="1">
    <source>
        <dbReference type="ARBA" id="ARBA00009207"/>
    </source>
</evidence>
<feature type="compositionally biased region" description="Pro residues" evidence="2">
    <location>
        <begin position="85"/>
        <end position="95"/>
    </location>
</feature>
<reference evidence="3 4" key="1">
    <citation type="journal article" date="2016" name="Nat. Commun.">
        <title>Ectomycorrhizal ecology is imprinted in the genome of the dominant symbiotic fungus Cenococcum geophilum.</title>
        <authorList>
            <consortium name="DOE Joint Genome Institute"/>
            <person name="Peter M."/>
            <person name="Kohler A."/>
            <person name="Ohm R.A."/>
            <person name="Kuo A."/>
            <person name="Krutzmann J."/>
            <person name="Morin E."/>
            <person name="Arend M."/>
            <person name="Barry K.W."/>
            <person name="Binder M."/>
            <person name="Choi C."/>
            <person name="Clum A."/>
            <person name="Copeland A."/>
            <person name="Grisel N."/>
            <person name="Haridas S."/>
            <person name="Kipfer T."/>
            <person name="LaButti K."/>
            <person name="Lindquist E."/>
            <person name="Lipzen A."/>
            <person name="Maire R."/>
            <person name="Meier B."/>
            <person name="Mihaltcheva S."/>
            <person name="Molinier V."/>
            <person name="Murat C."/>
            <person name="Poggeler S."/>
            <person name="Quandt C.A."/>
            <person name="Sperisen C."/>
            <person name="Tritt A."/>
            <person name="Tisserant E."/>
            <person name="Crous P.W."/>
            <person name="Henrissat B."/>
            <person name="Nehls U."/>
            <person name="Egli S."/>
            <person name="Spatafora J.W."/>
            <person name="Grigoriev I.V."/>
            <person name="Martin F.M."/>
        </authorList>
    </citation>
    <scope>NUCLEOTIDE SEQUENCE [LARGE SCALE GENOMIC DNA]</scope>
    <source>
        <strain evidence="3 4">CBS 207.34</strain>
    </source>
</reference>
<feature type="compositionally biased region" description="Basic and acidic residues" evidence="2">
    <location>
        <begin position="430"/>
        <end position="442"/>
    </location>
</feature>
<accession>A0A8E2F471</accession>
<dbReference type="AlphaFoldDB" id="A0A8E2F471"/>
<feature type="compositionally biased region" description="Acidic residues" evidence="2">
    <location>
        <begin position="408"/>
        <end position="419"/>
    </location>
</feature>
<name>A0A8E2F471_9PEZI</name>
<feature type="region of interest" description="Disordered" evidence="2">
    <location>
        <begin position="1"/>
        <end position="22"/>
    </location>
</feature>
<feature type="compositionally biased region" description="Low complexity" evidence="2">
    <location>
        <begin position="263"/>
        <end position="297"/>
    </location>
</feature>
<dbReference type="OrthoDB" id="341898at2759"/>
<feature type="region of interest" description="Disordered" evidence="2">
    <location>
        <begin position="348"/>
        <end position="456"/>
    </location>
</feature>
<organism evidence="3 4">
    <name type="scientific">Glonium stellatum</name>
    <dbReference type="NCBI Taxonomy" id="574774"/>
    <lineage>
        <taxon>Eukaryota</taxon>
        <taxon>Fungi</taxon>
        <taxon>Dikarya</taxon>
        <taxon>Ascomycota</taxon>
        <taxon>Pezizomycotina</taxon>
        <taxon>Dothideomycetes</taxon>
        <taxon>Pleosporomycetidae</taxon>
        <taxon>Gloniales</taxon>
        <taxon>Gloniaceae</taxon>
        <taxon>Glonium</taxon>
    </lineage>
</organism>
<feature type="compositionally biased region" description="Polar residues" evidence="2">
    <location>
        <begin position="230"/>
        <end position="241"/>
    </location>
</feature>
<dbReference type="GO" id="GO:0030289">
    <property type="term" value="C:protein phosphatase 4 complex"/>
    <property type="evidence" value="ECO:0007669"/>
    <property type="project" value="InterPro"/>
</dbReference>
<dbReference type="InterPro" id="IPR015267">
    <property type="entry name" value="PPP4R2"/>
</dbReference>
<evidence type="ECO:0000313" key="4">
    <source>
        <dbReference type="Proteomes" id="UP000250140"/>
    </source>
</evidence>
<dbReference type="GO" id="GO:0005634">
    <property type="term" value="C:nucleus"/>
    <property type="evidence" value="ECO:0007669"/>
    <property type="project" value="TreeGrafter"/>
</dbReference>
<evidence type="ECO:0000313" key="3">
    <source>
        <dbReference type="EMBL" id="OCL09806.1"/>
    </source>
</evidence>
<dbReference type="GO" id="GO:0019888">
    <property type="term" value="F:protein phosphatase regulator activity"/>
    <property type="evidence" value="ECO:0007669"/>
    <property type="project" value="InterPro"/>
</dbReference>
<feature type="compositionally biased region" description="Basic and acidic residues" evidence="2">
    <location>
        <begin position="7"/>
        <end position="16"/>
    </location>
</feature>
<dbReference type="EMBL" id="KV749359">
    <property type="protein sequence ID" value="OCL09806.1"/>
    <property type="molecule type" value="Genomic_DNA"/>
</dbReference>
<keyword evidence="4" id="KW-1185">Reference proteome</keyword>
<dbReference type="Proteomes" id="UP000250140">
    <property type="component" value="Unassembled WGS sequence"/>
</dbReference>
<dbReference type="Pfam" id="PF09184">
    <property type="entry name" value="PPP4R2"/>
    <property type="match status" value="1"/>
</dbReference>
<evidence type="ECO:0000256" key="2">
    <source>
        <dbReference type="SAM" id="MobiDB-lite"/>
    </source>
</evidence>